<dbReference type="InterPro" id="IPR037171">
    <property type="entry name" value="NagB/RpiA_transferase-like"/>
</dbReference>
<feature type="domain" description="LUD" evidence="1">
    <location>
        <begin position="40"/>
        <end position="216"/>
    </location>
</feature>
<dbReference type="Gene3D" id="3.40.50.10420">
    <property type="entry name" value="NagB/RpiA/CoA transferase-like"/>
    <property type="match status" value="1"/>
</dbReference>
<evidence type="ECO:0000313" key="2">
    <source>
        <dbReference type="EMBL" id="ABC28136.1"/>
    </source>
</evidence>
<dbReference type="OrthoDB" id="9794157at2"/>
<keyword evidence="3" id="KW-1185">Reference proteome</keyword>
<gene>
    <name evidence="2" type="ordered locus">HCH_01268</name>
</gene>
<dbReference type="SUPFAM" id="SSF100950">
    <property type="entry name" value="NagB/RpiA/CoA transferase-like"/>
    <property type="match status" value="1"/>
</dbReference>
<dbReference type="InterPro" id="IPR003741">
    <property type="entry name" value="LUD_dom"/>
</dbReference>
<dbReference type="KEGG" id="hch:HCH_01268"/>
<proteinExistence type="predicted"/>
<organism evidence="2 3">
    <name type="scientific">Hahella chejuensis (strain KCTC 2396)</name>
    <dbReference type="NCBI Taxonomy" id="349521"/>
    <lineage>
        <taxon>Bacteria</taxon>
        <taxon>Pseudomonadati</taxon>
        <taxon>Pseudomonadota</taxon>
        <taxon>Gammaproteobacteria</taxon>
        <taxon>Oceanospirillales</taxon>
        <taxon>Hahellaceae</taxon>
        <taxon>Hahella</taxon>
    </lineage>
</organism>
<accession>Q2SMI8</accession>
<name>Q2SMI8_HAHCH</name>
<dbReference type="Proteomes" id="UP000000238">
    <property type="component" value="Chromosome"/>
</dbReference>
<dbReference type="AlphaFoldDB" id="Q2SMI8"/>
<dbReference type="eggNOG" id="COG1556">
    <property type="taxonomic scope" value="Bacteria"/>
</dbReference>
<dbReference type="Pfam" id="PF02589">
    <property type="entry name" value="LUD_dom"/>
    <property type="match status" value="1"/>
</dbReference>
<evidence type="ECO:0000259" key="1">
    <source>
        <dbReference type="Pfam" id="PF02589"/>
    </source>
</evidence>
<dbReference type="PANTHER" id="PTHR43682">
    <property type="entry name" value="LACTATE UTILIZATION PROTEIN C"/>
    <property type="match status" value="1"/>
</dbReference>
<dbReference type="STRING" id="349521.HCH_01268"/>
<dbReference type="InterPro" id="IPR024185">
    <property type="entry name" value="FTHF_cligase-like_sf"/>
</dbReference>
<sequence>MSSREAILNRLRTYRQPQPSQPVQAPASAPAMLSVAEKVRVFTENLHAAHAEVITATEENWTRRLLSVLRETGVHSVTYAPNTPHGESLKSAAHAYPELQLHAYENNIESCKDALFNHIQCGFGAAMKGVAETGTLMVKTGPDEPRALSLVPPTHSLIIHAKDLYADLPEALHRTQITAALPTNLLLISGPSKTADIQQTLAYGAHGPKRLIVVLIVPEESDHV</sequence>
<evidence type="ECO:0000313" key="3">
    <source>
        <dbReference type="Proteomes" id="UP000000238"/>
    </source>
</evidence>
<dbReference type="HOGENOM" id="CLU_090664_1_2_6"/>
<dbReference type="RefSeq" id="WP_011395209.1">
    <property type="nucleotide sequence ID" value="NC_007645.1"/>
</dbReference>
<reference evidence="2 3" key="1">
    <citation type="journal article" date="2005" name="Nucleic Acids Res.">
        <title>Genomic blueprint of Hahella chejuensis, a marine microbe producing an algicidal agent.</title>
        <authorList>
            <person name="Jeong H."/>
            <person name="Yim J.H."/>
            <person name="Lee C."/>
            <person name="Choi S.-H."/>
            <person name="Park Y.K."/>
            <person name="Yoon S.H."/>
            <person name="Hur C.-G."/>
            <person name="Kang H.-Y."/>
            <person name="Kim D."/>
            <person name="Lee H.H."/>
            <person name="Park K.H."/>
            <person name="Park S.-H."/>
            <person name="Park H.-S."/>
            <person name="Lee H.K."/>
            <person name="Oh T.K."/>
            <person name="Kim J.F."/>
        </authorList>
    </citation>
    <scope>NUCLEOTIDE SEQUENCE [LARGE SCALE GENOMIC DNA]</scope>
    <source>
        <strain evidence="2 3">KCTC 2396</strain>
    </source>
</reference>
<protein>
    <submittedName>
        <fullName evidence="2">Uncharacterized conserved protein</fullName>
    </submittedName>
</protein>
<dbReference type="PANTHER" id="PTHR43682:SF1">
    <property type="entry name" value="LACTATE UTILIZATION PROTEIN C"/>
    <property type="match status" value="1"/>
</dbReference>
<dbReference type="EMBL" id="CP000155">
    <property type="protein sequence ID" value="ABC28136.1"/>
    <property type="molecule type" value="Genomic_DNA"/>
</dbReference>